<feature type="region of interest" description="Disordered" evidence="15">
    <location>
        <begin position="951"/>
        <end position="977"/>
    </location>
</feature>
<feature type="region of interest" description="Disordered" evidence="15">
    <location>
        <begin position="1320"/>
        <end position="1449"/>
    </location>
</feature>
<evidence type="ECO:0000256" key="8">
    <source>
        <dbReference type="ARBA" id="ARBA00022833"/>
    </source>
</evidence>
<reference evidence="19" key="1">
    <citation type="submission" date="2023-07" db="EMBL/GenBank/DDBJ databases">
        <title>Chromosome-level Genome Assembly of Striped Snakehead (Channa striata).</title>
        <authorList>
            <person name="Liu H."/>
        </authorList>
    </citation>
    <scope>NUCLEOTIDE SEQUENCE</scope>
    <source>
        <strain evidence="19">Gz</strain>
        <tissue evidence="19">Muscle</tissue>
    </source>
</reference>
<feature type="compositionally biased region" description="Acidic residues" evidence="15">
    <location>
        <begin position="1432"/>
        <end position="1448"/>
    </location>
</feature>
<evidence type="ECO:0000256" key="16">
    <source>
        <dbReference type="SAM" id="Phobius"/>
    </source>
</evidence>
<dbReference type="EMBL" id="JAUPFM010000008">
    <property type="protein sequence ID" value="KAK2845205.1"/>
    <property type="molecule type" value="Genomic_DNA"/>
</dbReference>
<dbReference type="PANTHER" id="PTHR10024">
    <property type="entry name" value="SYNAPTOTAGMIN"/>
    <property type="match status" value="1"/>
</dbReference>
<dbReference type="GO" id="GO:0048791">
    <property type="term" value="P:calcium ion-regulated exocytosis of neurotransmitter"/>
    <property type="evidence" value="ECO:0007669"/>
    <property type="project" value="TreeGrafter"/>
</dbReference>
<feature type="compositionally biased region" description="Polar residues" evidence="15">
    <location>
        <begin position="1695"/>
        <end position="1704"/>
    </location>
</feature>
<dbReference type="SMART" id="SM00336">
    <property type="entry name" value="BBOX"/>
    <property type="match status" value="2"/>
</dbReference>
<dbReference type="Pfam" id="PF00643">
    <property type="entry name" value="zf-B_box"/>
    <property type="match status" value="1"/>
</dbReference>
<evidence type="ECO:0000256" key="2">
    <source>
        <dbReference type="ARBA" id="ARBA00006996"/>
    </source>
</evidence>
<dbReference type="InterPro" id="IPR000008">
    <property type="entry name" value="C2_dom"/>
</dbReference>
<dbReference type="Gene3D" id="3.30.160.60">
    <property type="entry name" value="Classic Zinc Finger"/>
    <property type="match status" value="1"/>
</dbReference>
<dbReference type="GO" id="GO:0001786">
    <property type="term" value="F:phosphatidylserine binding"/>
    <property type="evidence" value="ECO:0007669"/>
    <property type="project" value="TreeGrafter"/>
</dbReference>
<evidence type="ECO:0000256" key="14">
    <source>
        <dbReference type="PROSITE-ProRule" id="PRU00024"/>
    </source>
</evidence>
<dbReference type="SMART" id="SM00249">
    <property type="entry name" value="PHD"/>
    <property type="match status" value="1"/>
</dbReference>
<sequence>MADMVELGPAYAMSPVLAGFLGAGVLVLVVVVLVLLWSFCQRRYLRLTGRYKLHGDRYCDAEDPPYKFIHMLKGISIYPESLSSSKRIVRGIRRADHVDRDVDRGCTASSGRGMVLVDTENNILDVPGQLQMSHLVPPAGPTPAQSQARVERALPVRADYCCLESSSASSSQTSSKTASPFTPASSEPEPEPSLGAISLTVDYNFPKKALVVTIVGARGLPAMDEQAGSSDPYVKMTILPEKKHRVKTRVLRKTLDPLFDETFTFYGVAYSSLPELTLHFLVLSFDRFARDDVIGEAVVPLKGVDPSTGRVHLSQQITKRNMQCESRGELLVSLSYQPVSHRLSVVVLKARHLPKMDITGLSANPYVKVNVFYGRKRIAKKKTHVKKCTLNPVFNESFIYDIPPELLPEISVEFLVVDFDRTTKNEVLGRLLLGLHSPSTSGASHWRERSLFLRTPVLLDTSLGNFTAVRRDPSETPGFKCFFLLFSERRRTGGRRQNVTDMSSNLNMETSEHSENDFKQQCSSCDVPSFSGWCLDCHEALCKDCVSAHRRVSVTRSHRILNQPPAGPRTTTSQRVRGDTSIPPTKFCRVHPSEPLKLFCLTCNQLTCRDCQLMTHMNHRYEFVGEALDSLKKQLEDQVQPIRAQRETVKKTLQDMEARLQDIVQYESSLKFELQQSFSVLQQHLTQRMDDMMKEIQKVYESECEWIQRRMVKLKQLQQSQQSVTEVADKAKNTNHLPALIAYRAQIESDLRNLPDQDVSPPQTMPQMKVVTERNSVEALLKFGQLEISWTPFSVSQTSSHNKETSGTTASSININLPISTCSLQSATAIDPNSPVPSNSLTVLLKSLSANLFPSTGSTSESHSTSSSSSSTCLIPSSRALLQTVTTSIKDSPLPVNQTSVFSKSLSRQFHCSTLSSCSSSTVPNSPTSTCTIPSCRSLLSNRTDSECISPSSSAFKNSNSNSSPVAPPTFTPTRPNQNRITNYFFGNKHLHSLHNQLVCPPPISSFSSSSSSTLSPPTSNYPAPTCKPLSQRTGNCTRSWKSSLYQVYLPPSSSLCSTSSSSSSSFWDPNCTAPVSTQLSPAVSSCQNISQSRSSPVNSTQHVQPMVSSPMLTLSHPQTNINQVQIKCVEPLKLLPVQSSFPPSAGSTLPCNVLKPAQQSTVLHRPAAPNQNQSPVVLLTDSRTVYQLACWPISLPSPVPLLPMLTYSLPEKTCSKQQKQCSLPGSTAPSHVSLVSGSDQMVPATTENCVSVGSKQMVSPNQRLHHQTKNKDRSSVTPPGPLTSLQAVFSEIRCDISSPKPEQHQSHVVKAVADSACDRSLHQVESKQQDPIENEPNSTMSEENEPPCETTYNHSEEPESVTGEQEESEGPESVTGGQEESEEPESVTGGQEESEEPESVTGGQEESEEPESVTGEQEECEEPESVTGGQEESEEPESVTGEQEDFEKPECVIQQRDYSLSQLQPKVLLFRLPVAPSRSGCPLSSFRLVPGVAEDEIYLEEMSEDSQSHVEDESDDCEDVSEQPSSPESPVTLQIVSCSACGSANGSIICLSCGRGYHRDCHVPPVGPKIWSEWICSLCQDPSDPSDSHSSGGSLTVLDQRRCESLLLYLKVEGWSRLSQSGLKLISDRLTLHHSPYSKAANFLSDIWGLFKMSSPQDSTLNKLQKDFHVRLVKTFGSEIPPSLLMPPNEDSQEQNPNDQIASESKLKETRKRLRQFLVLMGTSRAKRKKRDVIGEGHRR</sequence>
<feature type="region of interest" description="Disordered" evidence="15">
    <location>
        <begin position="560"/>
        <end position="579"/>
    </location>
</feature>
<feature type="compositionally biased region" description="Basic and acidic residues" evidence="15">
    <location>
        <begin position="1320"/>
        <end position="1331"/>
    </location>
</feature>
<evidence type="ECO:0000313" key="19">
    <source>
        <dbReference type="EMBL" id="KAK2845205.1"/>
    </source>
</evidence>
<evidence type="ECO:0000256" key="1">
    <source>
        <dbReference type="ARBA" id="ARBA00004156"/>
    </source>
</evidence>
<keyword evidence="6" id="KW-0677">Repeat</keyword>
<feature type="domain" description="C2" evidence="17">
    <location>
        <begin position="193"/>
        <end position="315"/>
    </location>
</feature>
<evidence type="ECO:0000256" key="9">
    <source>
        <dbReference type="ARBA" id="ARBA00022837"/>
    </source>
</evidence>
<dbReference type="PROSITE" id="PS50119">
    <property type="entry name" value="ZF_BBOX"/>
    <property type="match status" value="2"/>
</dbReference>
<feature type="domain" description="C2" evidence="17">
    <location>
        <begin position="326"/>
        <end position="451"/>
    </location>
</feature>
<dbReference type="CDD" id="cd19775">
    <property type="entry name" value="Bbox2_TIF1_C-VI"/>
    <property type="match status" value="1"/>
</dbReference>
<dbReference type="PANTHER" id="PTHR10024:SF115">
    <property type="entry name" value="SYNAPTOTAGMIN-11"/>
    <property type="match status" value="1"/>
</dbReference>
<evidence type="ECO:0000256" key="6">
    <source>
        <dbReference type="ARBA" id="ARBA00022737"/>
    </source>
</evidence>
<dbReference type="Pfam" id="PF00168">
    <property type="entry name" value="C2"/>
    <property type="match status" value="2"/>
</dbReference>
<dbReference type="PROSITE" id="PS50004">
    <property type="entry name" value="C2"/>
    <property type="match status" value="2"/>
</dbReference>
<dbReference type="GO" id="GO:0030659">
    <property type="term" value="C:cytoplasmic vesicle membrane"/>
    <property type="evidence" value="ECO:0007669"/>
    <property type="project" value="UniProtKB-SubCell"/>
</dbReference>
<evidence type="ECO:0000256" key="15">
    <source>
        <dbReference type="SAM" id="MobiDB-lite"/>
    </source>
</evidence>
<keyword evidence="7 14" id="KW-0863">Zinc-finger</keyword>
<keyword evidence="20" id="KW-1185">Reference proteome</keyword>
<dbReference type="GO" id="GO:0030424">
    <property type="term" value="C:axon"/>
    <property type="evidence" value="ECO:0007669"/>
    <property type="project" value="TreeGrafter"/>
</dbReference>
<feature type="transmembrane region" description="Helical" evidence="16">
    <location>
        <begin position="12"/>
        <end position="37"/>
    </location>
</feature>
<dbReference type="SUPFAM" id="SSF57903">
    <property type="entry name" value="FYVE/PHD zinc finger"/>
    <property type="match status" value="1"/>
</dbReference>
<evidence type="ECO:0000256" key="7">
    <source>
        <dbReference type="ARBA" id="ARBA00022771"/>
    </source>
</evidence>
<gene>
    <name evidence="19" type="ORF">Q5P01_011864</name>
</gene>
<keyword evidence="9" id="KW-0106">Calcium</keyword>
<feature type="region of interest" description="Disordered" evidence="15">
    <location>
        <begin position="1503"/>
        <end position="1529"/>
    </location>
</feature>
<keyword evidence="3" id="KW-0597">Phosphoprotein</keyword>
<comment type="similarity">
    <text evidence="2">Belongs to the synaptotagmin family.</text>
</comment>
<evidence type="ECO:0000313" key="20">
    <source>
        <dbReference type="Proteomes" id="UP001187415"/>
    </source>
</evidence>
<dbReference type="GO" id="GO:1903531">
    <property type="term" value="P:negative regulation of secretion by cell"/>
    <property type="evidence" value="ECO:0007669"/>
    <property type="project" value="UniProtKB-ARBA"/>
</dbReference>
<dbReference type="GO" id="GO:0070382">
    <property type="term" value="C:exocytic vesicle"/>
    <property type="evidence" value="ECO:0007669"/>
    <property type="project" value="TreeGrafter"/>
</dbReference>
<evidence type="ECO:0000256" key="12">
    <source>
        <dbReference type="ARBA" id="ARBA00023329"/>
    </source>
</evidence>
<dbReference type="InterPro" id="IPR013083">
    <property type="entry name" value="Znf_RING/FYVE/PHD"/>
</dbReference>
<evidence type="ECO:0000256" key="11">
    <source>
        <dbReference type="ARBA" id="ARBA00023136"/>
    </source>
</evidence>
<feature type="domain" description="B box-type" evidence="18">
    <location>
        <begin position="583"/>
        <end position="624"/>
    </location>
</feature>
<feature type="compositionally biased region" description="Acidic residues" evidence="15">
    <location>
        <begin position="1513"/>
        <end position="1522"/>
    </location>
</feature>
<dbReference type="PRINTS" id="PR00399">
    <property type="entry name" value="SYNAPTOTAGMN"/>
</dbReference>
<feature type="domain" description="B box-type" evidence="18">
    <location>
        <begin position="517"/>
        <end position="563"/>
    </location>
</feature>
<dbReference type="FunFam" id="2.60.40.150:FF:000039">
    <property type="entry name" value="Synaptotagmin 11"/>
    <property type="match status" value="1"/>
</dbReference>
<evidence type="ECO:0000256" key="13">
    <source>
        <dbReference type="ARBA" id="ARBA00037847"/>
    </source>
</evidence>
<feature type="region of interest" description="Disordered" evidence="15">
    <location>
        <begin position="168"/>
        <end position="193"/>
    </location>
</feature>
<dbReference type="CDD" id="cd08404">
    <property type="entry name" value="C2B_Synaptotagmin-4"/>
    <property type="match status" value="1"/>
</dbReference>
<evidence type="ECO:0000256" key="5">
    <source>
        <dbReference type="ARBA" id="ARBA00022723"/>
    </source>
</evidence>
<keyword evidence="11 16" id="KW-0472">Membrane</keyword>
<feature type="compositionally biased region" description="Polar residues" evidence="15">
    <location>
        <begin position="1332"/>
        <end position="1342"/>
    </location>
</feature>
<dbReference type="PROSITE" id="PS01359">
    <property type="entry name" value="ZF_PHD_1"/>
    <property type="match status" value="1"/>
</dbReference>
<dbReference type="SUPFAM" id="SSF49562">
    <property type="entry name" value="C2 domain (Calcium/lipid-binding domain, CaLB)"/>
    <property type="match status" value="2"/>
</dbReference>
<organism evidence="19 20">
    <name type="scientific">Channa striata</name>
    <name type="common">Snakehead murrel</name>
    <name type="synonym">Ophicephalus striatus</name>
    <dbReference type="NCBI Taxonomy" id="64152"/>
    <lineage>
        <taxon>Eukaryota</taxon>
        <taxon>Metazoa</taxon>
        <taxon>Chordata</taxon>
        <taxon>Craniata</taxon>
        <taxon>Vertebrata</taxon>
        <taxon>Euteleostomi</taxon>
        <taxon>Actinopterygii</taxon>
        <taxon>Neopterygii</taxon>
        <taxon>Teleostei</taxon>
        <taxon>Neoteleostei</taxon>
        <taxon>Acanthomorphata</taxon>
        <taxon>Anabantaria</taxon>
        <taxon>Anabantiformes</taxon>
        <taxon>Channoidei</taxon>
        <taxon>Channidae</taxon>
        <taxon>Channa</taxon>
    </lineage>
</organism>
<keyword evidence="10 16" id="KW-1133">Transmembrane helix</keyword>
<dbReference type="InterPro" id="IPR000315">
    <property type="entry name" value="Znf_B-box"/>
</dbReference>
<keyword evidence="5" id="KW-0479">Metal-binding</keyword>
<comment type="subcellular location">
    <subcellularLocation>
        <location evidence="1">Cytoplasmic vesicle membrane</location>
    </subcellularLocation>
    <subcellularLocation>
        <location evidence="13">Endomembrane system</location>
        <topology evidence="13">Single-pass membrane protein</topology>
    </subcellularLocation>
</comment>
<feature type="compositionally biased region" description="Low complexity" evidence="15">
    <location>
        <begin position="951"/>
        <end position="964"/>
    </location>
</feature>
<dbReference type="GO" id="GO:0005886">
    <property type="term" value="C:plasma membrane"/>
    <property type="evidence" value="ECO:0007669"/>
    <property type="project" value="TreeGrafter"/>
</dbReference>
<dbReference type="GO" id="GO:0008270">
    <property type="term" value="F:zinc ion binding"/>
    <property type="evidence" value="ECO:0007669"/>
    <property type="project" value="UniProtKB-KW"/>
</dbReference>
<dbReference type="SUPFAM" id="SSF57845">
    <property type="entry name" value="B-box zinc-binding domain"/>
    <property type="match status" value="1"/>
</dbReference>
<evidence type="ECO:0000259" key="18">
    <source>
        <dbReference type="PROSITE" id="PS50119"/>
    </source>
</evidence>
<dbReference type="GO" id="GO:0006906">
    <property type="term" value="P:vesicle fusion"/>
    <property type="evidence" value="ECO:0007669"/>
    <property type="project" value="TreeGrafter"/>
</dbReference>
<keyword evidence="12" id="KW-0968">Cytoplasmic vesicle</keyword>
<feature type="compositionally biased region" description="Acidic residues" evidence="15">
    <location>
        <begin position="1406"/>
        <end position="1425"/>
    </location>
</feature>
<evidence type="ECO:0000256" key="4">
    <source>
        <dbReference type="ARBA" id="ARBA00022692"/>
    </source>
</evidence>
<accession>A0AA88MU23</accession>
<evidence type="ECO:0000256" key="10">
    <source>
        <dbReference type="ARBA" id="ARBA00022989"/>
    </source>
</evidence>
<keyword evidence="8" id="KW-0862">Zinc</keyword>
<evidence type="ECO:0000259" key="17">
    <source>
        <dbReference type="PROSITE" id="PS50004"/>
    </source>
</evidence>
<dbReference type="SMART" id="SM00239">
    <property type="entry name" value="C2"/>
    <property type="match status" value="2"/>
</dbReference>
<protein>
    <submittedName>
        <fullName evidence="19">Uncharacterized protein</fullName>
    </submittedName>
</protein>
<comment type="caution">
    <text evidence="19">The sequence shown here is derived from an EMBL/GenBank/DDBJ whole genome shotgun (WGS) entry which is preliminary data.</text>
</comment>
<dbReference type="Gene3D" id="3.30.40.10">
    <property type="entry name" value="Zinc/RING finger domain, C3HC4 (zinc finger)"/>
    <property type="match status" value="1"/>
</dbReference>
<dbReference type="Proteomes" id="UP001187415">
    <property type="component" value="Unassembled WGS sequence"/>
</dbReference>
<feature type="compositionally biased region" description="Low complexity" evidence="15">
    <location>
        <begin position="168"/>
        <end position="179"/>
    </location>
</feature>
<keyword evidence="4 16" id="KW-0812">Transmembrane</keyword>
<proteinExistence type="inferred from homology"/>
<dbReference type="InterPro" id="IPR001565">
    <property type="entry name" value="Synaptotagmin"/>
</dbReference>
<feature type="region of interest" description="Disordered" evidence="15">
    <location>
        <begin position="1258"/>
        <end position="1284"/>
    </location>
</feature>
<dbReference type="GO" id="GO:0098793">
    <property type="term" value="C:presynapse"/>
    <property type="evidence" value="ECO:0007669"/>
    <property type="project" value="GOC"/>
</dbReference>
<dbReference type="InterPro" id="IPR035892">
    <property type="entry name" value="C2_domain_sf"/>
</dbReference>
<dbReference type="InterPro" id="IPR001965">
    <property type="entry name" value="Znf_PHD"/>
</dbReference>
<evidence type="ECO:0000256" key="3">
    <source>
        <dbReference type="ARBA" id="ARBA00022553"/>
    </source>
</evidence>
<dbReference type="GO" id="GO:0005544">
    <property type="term" value="F:calcium-dependent phospholipid binding"/>
    <property type="evidence" value="ECO:0007669"/>
    <property type="project" value="TreeGrafter"/>
</dbReference>
<dbReference type="CDD" id="cd15541">
    <property type="entry name" value="PHD_TIF1_like"/>
    <property type="match status" value="1"/>
</dbReference>
<feature type="region of interest" description="Disordered" evidence="15">
    <location>
        <begin position="1682"/>
        <end position="1710"/>
    </location>
</feature>
<dbReference type="GO" id="GO:0005509">
    <property type="term" value="F:calcium ion binding"/>
    <property type="evidence" value="ECO:0007669"/>
    <property type="project" value="TreeGrafter"/>
</dbReference>
<dbReference type="GO" id="GO:0030276">
    <property type="term" value="F:clathrin binding"/>
    <property type="evidence" value="ECO:0007669"/>
    <property type="project" value="TreeGrafter"/>
</dbReference>
<dbReference type="GO" id="GO:0000149">
    <property type="term" value="F:SNARE binding"/>
    <property type="evidence" value="ECO:0007669"/>
    <property type="project" value="TreeGrafter"/>
</dbReference>
<dbReference type="Gene3D" id="2.60.40.150">
    <property type="entry name" value="C2 domain"/>
    <property type="match status" value="2"/>
</dbReference>
<name>A0AA88MU23_CHASR</name>
<dbReference type="InterPro" id="IPR011011">
    <property type="entry name" value="Znf_FYVE_PHD"/>
</dbReference>
<dbReference type="InterPro" id="IPR019786">
    <property type="entry name" value="Zinc_finger_PHD-type_CS"/>
</dbReference>
<dbReference type="FunFam" id="2.60.40.150:FF:000051">
    <property type="entry name" value="Synaptotagmin 11"/>
    <property type="match status" value="1"/>
</dbReference>